<feature type="transmembrane region" description="Helical" evidence="5">
    <location>
        <begin position="563"/>
        <end position="583"/>
    </location>
</feature>
<dbReference type="Gene3D" id="2.60.220.50">
    <property type="match status" value="1"/>
</dbReference>
<dbReference type="FunFam" id="1.20.1070.10:FF:000290">
    <property type="entry name" value="GG11888"/>
    <property type="match status" value="1"/>
</dbReference>
<dbReference type="InterPro" id="IPR000832">
    <property type="entry name" value="GPCR_2_secretin-like"/>
</dbReference>
<feature type="chain" id="PRO_5043515847" evidence="6">
    <location>
        <begin position="17"/>
        <end position="786"/>
    </location>
</feature>
<evidence type="ECO:0000256" key="3">
    <source>
        <dbReference type="ARBA" id="ARBA00022989"/>
    </source>
</evidence>
<feature type="transmembrane region" description="Helical" evidence="5">
    <location>
        <begin position="690"/>
        <end position="711"/>
    </location>
</feature>
<dbReference type="PROSITE" id="PS50261">
    <property type="entry name" value="G_PROTEIN_RECEP_F2_4"/>
    <property type="match status" value="1"/>
</dbReference>
<name>A0AAU9F9M4_DROMD</name>
<dbReference type="GO" id="GO:0004930">
    <property type="term" value="F:G protein-coupled receptor activity"/>
    <property type="evidence" value="ECO:0007669"/>
    <property type="project" value="InterPro"/>
</dbReference>
<feature type="domain" description="G-protein coupled receptors family 2 profile 2" evidence="7">
    <location>
        <begin position="488"/>
        <end position="739"/>
    </location>
</feature>
<feature type="transmembrane region" description="Helical" evidence="5">
    <location>
        <begin position="717"/>
        <end position="737"/>
    </location>
</feature>
<feature type="signal peptide" evidence="6">
    <location>
        <begin position="1"/>
        <end position="16"/>
    </location>
</feature>
<evidence type="ECO:0000256" key="2">
    <source>
        <dbReference type="ARBA" id="ARBA00022692"/>
    </source>
</evidence>
<accession>A0AAU9F9M4</accession>
<dbReference type="GO" id="GO:0016020">
    <property type="term" value="C:membrane"/>
    <property type="evidence" value="ECO:0007669"/>
    <property type="project" value="UniProtKB-SubCell"/>
</dbReference>
<dbReference type="PRINTS" id="PR00249">
    <property type="entry name" value="GPCRSECRETIN"/>
</dbReference>
<keyword evidence="2 5" id="KW-0812">Transmembrane</keyword>
<comment type="subcellular location">
    <subcellularLocation>
        <location evidence="1">Membrane</location>
        <topology evidence="1">Multi-pass membrane protein</topology>
    </subcellularLocation>
</comment>
<evidence type="ECO:0000256" key="1">
    <source>
        <dbReference type="ARBA" id="ARBA00004141"/>
    </source>
</evidence>
<dbReference type="InterPro" id="IPR053066">
    <property type="entry name" value="ADGR_G7"/>
</dbReference>
<keyword evidence="3 5" id="KW-1133">Transmembrane helix</keyword>
<dbReference type="AlphaFoldDB" id="A0AAU9F9M4"/>
<keyword evidence="9" id="KW-1185">Reference proteome</keyword>
<dbReference type="Proteomes" id="UP001500889">
    <property type="component" value="Chromosome O"/>
</dbReference>
<feature type="transmembrane region" description="Helical" evidence="5">
    <location>
        <begin position="598"/>
        <end position="618"/>
    </location>
</feature>
<dbReference type="Gene3D" id="1.20.1070.10">
    <property type="entry name" value="Rhodopsin 7-helix transmembrane proteins"/>
    <property type="match status" value="1"/>
</dbReference>
<evidence type="ECO:0000256" key="4">
    <source>
        <dbReference type="ARBA" id="ARBA00023136"/>
    </source>
</evidence>
<protein>
    <submittedName>
        <fullName evidence="8">Adhesion G-protein coupled receptor G2</fullName>
    </submittedName>
</protein>
<proteinExistence type="predicted"/>
<dbReference type="Pfam" id="PF00002">
    <property type="entry name" value="7tm_2"/>
    <property type="match status" value="1"/>
</dbReference>
<evidence type="ECO:0000259" key="7">
    <source>
        <dbReference type="PROSITE" id="PS50261"/>
    </source>
</evidence>
<gene>
    <name evidence="8" type="ORF">DMAD_10427</name>
</gene>
<dbReference type="InterPro" id="IPR017981">
    <property type="entry name" value="GPCR_2-like_7TM"/>
</dbReference>
<dbReference type="PANTHER" id="PTHR47767:SF1">
    <property type="entry name" value="ADHESION G PROTEIN-COUPLED RECEPTOR G7"/>
    <property type="match status" value="1"/>
</dbReference>
<evidence type="ECO:0000313" key="8">
    <source>
        <dbReference type="EMBL" id="BFF92348.1"/>
    </source>
</evidence>
<evidence type="ECO:0000313" key="9">
    <source>
        <dbReference type="Proteomes" id="UP001500889"/>
    </source>
</evidence>
<evidence type="ECO:0000256" key="6">
    <source>
        <dbReference type="SAM" id="SignalP"/>
    </source>
</evidence>
<feature type="transmembrane region" description="Helical" evidence="5">
    <location>
        <begin position="494"/>
        <end position="513"/>
    </location>
</feature>
<sequence length="786" mass="87921">MLRLLGLCGAFSLALSSNTTSRSTQLYVQPHLSIGSCLDYCHFRFIPFLPCIDDIQRIANSPAEACGRGYCDAEHFELNYKTGDGVKVESRRNHVERTRVGRLSNLRELCLDERGFPVRRKCEIRNGTREWESLSNITCRAAQQLSSNLNRLAVESPPDMISRLSDLLRQSHEPLRPVDIFSIAQIFESLLEKPKKDPNVVSDLIGICLQVMATDRETLRRSAELNATNALLSNFEDYLDALPPQIVPKESCDVVAKSQSQVSGVYGVNSQIMSHMGVHALISNELSVFFVNPDCANVTGVAVYSLPTYRQDNSTSGSNVEGFGYSPLSSSESLENIRARKGLETAAFLPEQLWRELKQKGATFLVFKVYTRDSLFVETESRVRMPSSAVISISIPGMEDNSLPLKLPFFLRNGNANSTLMAGGGCGYWNYETWLSDGITTCSSSDSLDTPLDPVILCHADHLTQFSFLLGISKIQTGVDNYEDDRTLDMITNVGLSLSLVGLLAIFLTAALFRSFRRLASTKVLLNLCLALALQTLFFMDIGKGELLRRLQFTDRCLIAGALMQYFLLVVFSWMLIIGFLQFKRYVKVVGVIYPRHYIFMSALVAWTLPLVPTLLLVKLDPASYRPTQESPDMPHTVLCYPSGHGLYLGVVLPIALVTLANALMVGYISCSVYCALHTRGTHVLQQLRLFVLLFFLLGLTWIFGFCSFFQWGRVFSYLFCLTATLQGFVLFVYFIILNKDNRRAWFGLICSFKSKEEMDIVALRTQEKSAFSRTSQVSVQSSSTS</sequence>
<organism evidence="8 9">
    <name type="scientific">Drosophila madeirensis</name>
    <name type="common">Fruit fly</name>
    <dbReference type="NCBI Taxonomy" id="30013"/>
    <lineage>
        <taxon>Eukaryota</taxon>
        <taxon>Metazoa</taxon>
        <taxon>Ecdysozoa</taxon>
        <taxon>Arthropoda</taxon>
        <taxon>Hexapoda</taxon>
        <taxon>Insecta</taxon>
        <taxon>Pterygota</taxon>
        <taxon>Neoptera</taxon>
        <taxon>Endopterygota</taxon>
        <taxon>Diptera</taxon>
        <taxon>Brachycera</taxon>
        <taxon>Muscomorpha</taxon>
        <taxon>Ephydroidea</taxon>
        <taxon>Drosophilidae</taxon>
        <taxon>Drosophila</taxon>
        <taxon>Sophophora</taxon>
    </lineage>
</organism>
<dbReference type="EMBL" id="AP029263">
    <property type="protein sequence ID" value="BFF92348.1"/>
    <property type="molecule type" value="Genomic_DNA"/>
</dbReference>
<evidence type="ECO:0000256" key="5">
    <source>
        <dbReference type="SAM" id="Phobius"/>
    </source>
</evidence>
<feature type="transmembrane region" description="Helical" evidence="5">
    <location>
        <begin position="647"/>
        <end position="669"/>
    </location>
</feature>
<dbReference type="PANTHER" id="PTHR47767">
    <property type="entry name" value="ADHESION G PROTEIN-COUPLED RECEPTOR G7"/>
    <property type="match status" value="1"/>
</dbReference>
<dbReference type="InterPro" id="IPR046338">
    <property type="entry name" value="GAIN_dom_sf"/>
</dbReference>
<dbReference type="GO" id="GO:0007166">
    <property type="term" value="P:cell surface receptor signaling pathway"/>
    <property type="evidence" value="ECO:0007669"/>
    <property type="project" value="InterPro"/>
</dbReference>
<feature type="transmembrane region" description="Helical" evidence="5">
    <location>
        <begin position="525"/>
        <end position="543"/>
    </location>
</feature>
<keyword evidence="6" id="KW-0732">Signal</keyword>
<reference evidence="8 9" key="1">
    <citation type="submission" date="2024-02" db="EMBL/GenBank/DDBJ databases">
        <title>A chromosome-level genome assembly of Drosophila madeirensis, a fruit fly species endemic to Madeira island.</title>
        <authorList>
            <person name="Tomihara K."/>
            <person name="Llopart A."/>
            <person name="Yamamoto D."/>
        </authorList>
    </citation>
    <scope>NUCLEOTIDE SEQUENCE [LARGE SCALE GENOMIC DNA]</scope>
    <source>
        <strain evidence="8 9">RF1</strain>
    </source>
</reference>
<keyword evidence="8" id="KW-0675">Receptor</keyword>
<keyword evidence="4 5" id="KW-0472">Membrane</keyword>